<evidence type="ECO:0000256" key="3">
    <source>
        <dbReference type="ARBA" id="ARBA00007947"/>
    </source>
</evidence>
<keyword evidence="10 18" id="KW-0133">Cell shape</keyword>
<feature type="binding site" evidence="18">
    <location>
        <position position="21"/>
    </location>
    <ligand>
        <name>UDP-N-acetyl-alpha-D-glucosamine</name>
        <dbReference type="ChEBI" id="CHEBI:57705"/>
    </ligand>
</feature>
<evidence type="ECO:0000313" key="21">
    <source>
        <dbReference type="EMBL" id="KGJ51643.1"/>
    </source>
</evidence>
<protein>
    <recommendedName>
        <fullName evidence="18">Bifunctional protein GlmU</fullName>
    </recommendedName>
    <domain>
        <recommendedName>
            <fullName evidence="18">UDP-N-acetylglucosamine pyrophosphorylase</fullName>
            <ecNumber evidence="18">2.7.7.23</ecNumber>
        </recommendedName>
        <alternativeName>
            <fullName evidence="18">N-acetylglucosamine-1-phosphate uridyltransferase</fullName>
        </alternativeName>
    </domain>
    <domain>
        <recommendedName>
            <fullName evidence="18">Glucosamine-1-phosphate N-acetyltransferase</fullName>
            <ecNumber evidence="18">2.3.1.157</ecNumber>
        </recommendedName>
    </domain>
</protein>
<feature type="binding site" evidence="18">
    <location>
        <position position="346"/>
    </location>
    <ligand>
        <name>UDP-N-acetyl-alpha-D-glucosamine</name>
        <dbReference type="ChEBI" id="CHEBI:57705"/>
    </ligand>
</feature>
<dbReference type="InterPro" id="IPR050065">
    <property type="entry name" value="GlmU-like"/>
</dbReference>
<name>A0A099I423_CLOIN</name>
<evidence type="ECO:0000259" key="19">
    <source>
        <dbReference type="Pfam" id="PF12804"/>
    </source>
</evidence>
<feature type="binding site" evidence="18">
    <location>
        <position position="435"/>
    </location>
    <ligand>
        <name>acetyl-CoA</name>
        <dbReference type="ChEBI" id="CHEBI:57288"/>
    </ligand>
</feature>
<dbReference type="EC" id="2.7.7.23" evidence="18"/>
<dbReference type="PANTHER" id="PTHR43584">
    <property type="entry name" value="NUCLEOTIDYL TRANSFERASE"/>
    <property type="match status" value="1"/>
</dbReference>
<dbReference type="Pfam" id="PF25087">
    <property type="entry name" value="GMPPB_C"/>
    <property type="match status" value="1"/>
</dbReference>
<feature type="binding site" evidence="18">
    <location>
        <position position="223"/>
    </location>
    <ligand>
        <name>Mg(2+)</name>
        <dbReference type="ChEBI" id="CHEBI:18420"/>
    </ligand>
</feature>
<comment type="pathway">
    <text evidence="18">Bacterial outer membrane biogenesis; LPS lipid A biosynthesis.</text>
</comment>
<evidence type="ECO:0000256" key="14">
    <source>
        <dbReference type="ARBA" id="ARBA00023316"/>
    </source>
</evidence>
<feature type="binding site" evidence="18">
    <location>
        <begin position="381"/>
        <end position="382"/>
    </location>
    <ligand>
        <name>acetyl-CoA</name>
        <dbReference type="ChEBI" id="CHEBI:57288"/>
    </ligand>
</feature>
<dbReference type="GO" id="GO:0019134">
    <property type="term" value="F:glucosamine-1-phosphate N-acetyltransferase activity"/>
    <property type="evidence" value="ECO:0007669"/>
    <property type="project" value="UniProtKB-UniRule"/>
</dbReference>
<dbReference type="Pfam" id="PF12804">
    <property type="entry name" value="NTP_transf_3"/>
    <property type="match status" value="1"/>
</dbReference>
<feature type="binding site" evidence="18">
    <location>
        <position position="400"/>
    </location>
    <ligand>
        <name>acetyl-CoA</name>
        <dbReference type="ChEBI" id="CHEBI:57288"/>
    </ligand>
</feature>
<evidence type="ECO:0000256" key="11">
    <source>
        <dbReference type="ARBA" id="ARBA00022984"/>
    </source>
</evidence>
<dbReference type="RefSeq" id="WP_044907512.1">
    <property type="nucleotide sequence ID" value="NZ_JQIF01000104.1"/>
</dbReference>
<feature type="binding site" evidence="18">
    <location>
        <position position="361"/>
    </location>
    <ligand>
        <name>UDP-N-acetyl-alpha-D-glucosamine</name>
        <dbReference type="ChEBI" id="CHEBI:57705"/>
    </ligand>
</feature>
<evidence type="ECO:0000256" key="12">
    <source>
        <dbReference type="ARBA" id="ARBA00023268"/>
    </source>
</evidence>
<dbReference type="NCBIfam" id="NF010934">
    <property type="entry name" value="PRK14354.1"/>
    <property type="match status" value="1"/>
</dbReference>
<evidence type="ECO:0000256" key="9">
    <source>
        <dbReference type="ARBA" id="ARBA00022842"/>
    </source>
</evidence>
<keyword evidence="8 18" id="KW-0677">Repeat</keyword>
<keyword evidence="6 18" id="KW-0548">Nucleotidyltransferase</keyword>
<keyword evidence="11 18" id="KW-0573">Peptidoglycan synthesis</keyword>
<evidence type="ECO:0000256" key="1">
    <source>
        <dbReference type="ARBA" id="ARBA00004496"/>
    </source>
</evidence>
<comment type="catalytic activity">
    <reaction evidence="15 18">
        <text>alpha-D-glucosamine 1-phosphate + acetyl-CoA = N-acetyl-alpha-D-glucosamine 1-phosphate + CoA + H(+)</text>
        <dbReference type="Rhea" id="RHEA:13725"/>
        <dbReference type="ChEBI" id="CHEBI:15378"/>
        <dbReference type="ChEBI" id="CHEBI:57287"/>
        <dbReference type="ChEBI" id="CHEBI:57288"/>
        <dbReference type="ChEBI" id="CHEBI:57776"/>
        <dbReference type="ChEBI" id="CHEBI:58516"/>
        <dbReference type="EC" id="2.3.1.157"/>
    </reaction>
</comment>
<evidence type="ECO:0000256" key="6">
    <source>
        <dbReference type="ARBA" id="ARBA00022695"/>
    </source>
</evidence>
<comment type="similarity">
    <text evidence="2 18">In the C-terminal section; belongs to the transferase hexapeptide repeat family.</text>
</comment>
<dbReference type="Proteomes" id="UP000030008">
    <property type="component" value="Unassembled WGS sequence"/>
</dbReference>
<feature type="binding site" evidence="18">
    <location>
        <begin position="76"/>
        <end position="77"/>
    </location>
    <ligand>
        <name>UDP-N-acetyl-alpha-D-glucosamine</name>
        <dbReference type="ChEBI" id="CHEBI:57705"/>
    </ligand>
</feature>
<evidence type="ECO:0000256" key="7">
    <source>
        <dbReference type="ARBA" id="ARBA00022723"/>
    </source>
</evidence>
<feature type="binding site" evidence="18">
    <location>
        <position position="372"/>
    </location>
    <ligand>
        <name>UDP-N-acetyl-alpha-D-glucosamine</name>
        <dbReference type="ChEBI" id="CHEBI:57705"/>
    </ligand>
</feature>
<keyword evidence="12 18" id="KW-0511">Multifunctional enzyme</keyword>
<evidence type="ECO:0000256" key="18">
    <source>
        <dbReference type="HAMAP-Rule" id="MF_01631"/>
    </source>
</evidence>
<dbReference type="GO" id="GO:0006048">
    <property type="term" value="P:UDP-N-acetylglucosamine biosynthetic process"/>
    <property type="evidence" value="ECO:0007669"/>
    <property type="project" value="UniProtKB-UniPathway"/>
</dbReference>
<keyword evidence="7 18" id="KW-0479">Metal-binding</keyword>
<proteinExistence type="inferred from homology"/>
<dbReference type="InterPro" id="IPR038009">
    <property type="entry name" value="GlmU_C_LbH"/>
</dbReference>
<dbReference type="SUPFAM" id="SSF53448">
    <property type="entry name" value="Nucleotide-diphospho-sugar transferases"/>
    <property type="match status" value="1"/>
</dbReference>
<dbReference type="GO" id="GO:0000902">
    <property type="term" value="P:cell morphogenesis"/>
    <property type="evidence" value="ECO:0007669"/>
    <property type="project" value="UniProtKB-UniRule"/>
</dbReference>
<comment type="pathway">
    <text evidence="18">Nucleotide-sugar biosynthesis; UDP-N-acetyl-alpha-D-glucosamine biosynthesis; N-acetyl-alpha-D-glucosamine 1-phosphate from alpha-D-glucosamine 6-phosphate (route II): step 2/2.</text>
</comment>
<dbReference type="InterPro" id="IPR005882">
    <property type="entry name" value="Bifunctional_GlmU"/>
</dbReference>
<comment type="caution">
    <text evidence="21">The sequence shown here is derived from an EMBL/GenBank/DDBJ whole genome shotgun (WGS) entry which is preliminary data.</text>
</comment>
<keyword evidence="14 18" id="KW-0961">Cell wall biogenesis/degradation</keyword>
<organism evidence="21 22">
    <name type="scientific">Clostridium innocuum</name>
    <dbReference type="NCBI Taxonomy" id="1522"/>
    <lineage>
        <taxon>Bacteria</taxon>
        <taxon>Bacillati</taxon>
        <taxon>Bacillota</taxon>
        <taxon>Clostridia</taxon>
        <taxon>Eubacteriales</taxon>
        <taxon>Clostridiaceae</taxon>
        <taxon>Clostridium</taxon>
    </lineage>
</organism>
<feature type="region of interest" description="Pyrophosphorylase" evidence="18">
    <location>
        <begin position="1"/>
        <end position="225"/>
    </location>
</feature>
<feature type="domain" description="Mannose-1-phosphate guanyltransferase C-terminal" evidence="20">
    <location>
        <begin position="255"/>
        <end position="341"/>
    </location>
</feature>
<feature type="binding site" evidence="18">
    <location>
        <position position="100"/>
    </location>
    <ligand>
        <name>Mg(2+)</name>
        <dbReference type="ChEBI" id="CHEBI:18420"/>
    </ligand>
</feature>
<comment type="pathway">
    <text evidence="18">Nucleotide-sugar biosynthesis; UDP-N-acetyl-alpha-D-glucosamine biosynthesis; UDP-N-acetyl-alpha-D-glucosamine from N-acetyl-alpha-D-glucosamine 1-phosphate: step 1/1.</text>
</comment>
<feature type="active site" description="Proton acceptor" evidence="18">
    <location>
        <position position="358"/>
    </location>
</feature>
<keyword evidence="13 18" id="KW-0012">Acyltransferase</keyword>
<evidence type="ECO:0000256" key="2">
    <source>
        <dbReference type="ARBA" id="ARBA00007707"/>
    </source>
</evidence>
<feature type="binding site" evidence="18">
    <location>
        <position position="71"/>
    </location>
    <ligand>
        <name>UDP-N-acetyl-alpha-D-glucosamine</name>
        <dbReference type="ChEBI" id="CHEBI:57705"/>
    </ligand>
</feature>
<dbReference type="Gene3D" id="2.160.10.10">
    <property type="entry name" value="Hexapeptide repeat proteins"/>
    <property type="match status" value="1"/>
</dbReference>
<comment type="similarity">
    <text evidence="3 18">In the N-terminal section; belongs to the N-acetylglucosamine-1-phosphate uridyltransferase family.</text>
</comment>
<dbReference type="GO" id="GO:0009252">
    <property type="term" value="P:peptidoglycan biosynthetic process"/>
    <property type="evidence" value="ECO:0007669"/>
    <property type="project" value="UniProtKB-UniRule"/>
</dbReference>
<evidence type="ECO:0000256" key="8">
    <source>
        <dbReference type="ARBA" id="ARBA00022737"/>
    </source>
</evidence>
<comment type="cofactor">
    <cofactor evidence="18">
        <name>Mg(2+)</name>
        <dbReference type="ChEBI" id="CHEBI:18420"/>
    </cofactor>
    <text evidence="18">Binds 1 Mg(2+) ion per subunit.</text>
</comment>
<dbReference type="CDD" id="cd03353">
    <property type="entry name" value="LbH_GlmU_C"/>
    <property type="match status" value="1"/>
</dbReference>
<dbReference type="GO" id="GO:0008360">
    <property type="term" value="P:regulation of cell shape"/>
    <property type="evidence" value="ECO:0007669"/>
    <property type="project" value="UniProtKB-KW"/>
</dbReference>
<feature type="binding site" evidence="18">
    <location>
        <position position="223"/>
    </location>
    <ligand>
        <name>UDP-N-acetyl-alpha-D-glucosamine</name>
        <dbReference type="ChEBI" id="CHEBI:57705"/>
    </ligand>
</feature>
<comment type="function">
    <text evidence="17 18">Catalyzes the last two sequential reactions in the de novo biosynthetic pathway for UDP-N-acetylglucosamine (UDP-GlcNAc). The C-terminal domain catalyzes the transfer of acetyl group from acetyl coenzyme A to glucosamine-1-phosphate (GlcN-1-P) to produce N-acetylglucosamine-1-phosphate (GlcNAc-1-P), which is converted into UDP-GlcNAc by the transfer of uridine 5-monophosphate (from uridine 5-triphosphate), a reaction catalyzed by the N-terminal domain.</text>
</comment>
<feature type="binding site" evidence="18">
    <location>
        <position position="165"/>
    </location>
    <ligand>
        <name>UDP-N-acetyl-alpha-D-glucosamine</name>
        <dbReference type="ChEBI" id="CHEBI:57705"/>
    </ligand>
</feature>
<dbReference type="CDD" id="cd02540">
    <property type="entry name" value="GT2_GlmU_N_bac"/>
    <property type="match status" value="1"/>
</dbReference>
<dbReference type="GO" id="GO:0016020">
    <property type="term" value="C:membrane"/>
    <property type="evidence" value="ECO:0007669"/>
    <property type="project" value="GOC"/>
</dbReference>
<dbReference type="EC" id="2.3.1.157" evidence="18"/>
<gene>
    <name evidence="18 21" type="primary">glmU</name>
    <name evidence="21" type="ORF">CIAN88_19300</name>
</gene>
<feature type="binding site" evidence="18">
    <location>
        <position position="135"/>
    </location>
    <ligand>
        <name>UDP-N-acetyl-alpha-D-glucosamine</name>
        <dbReference type="ChEBI" id="CHEBI:57705"/>
    </ligand>
</feature>
<dbReference type="PANTHER" id="PTHR43584:SF3">
    <property type="entry name" value="BIFUNCTIONAL PROTEIN GLMU"/>
    <property type="match status" value="1"/>
</dbReference>
<evidence type="ECO:0000259" key="20">
    <source>
        <dbReference type="Pfam" id="PF25087"/>
    </source>
</evidence>
<dbReference type="InterPro" id="IPR025877">
    <property type="entry name" value="MobA-like_NTP_Trfase"/>
</dbReference>
<comment type="subcellular location">
    <subcellularLocation>
        <location evidence="1 18">Cytoplasm</location>
    </subcellularLocation>
</comment>
<dbReference type="InterPro" id="IPR001451">
    <property type="entry name" value="Hexapep"/>
</dbReference>
<evidence type="ECO:0000256" key="17">
    <source>
        <dbReference type="ARBA" id="ARBA00049628"/>
    </source>
</evidence>
<feature type="region of interest" description="N-acetyltransferase" evidence="18">
    <location>
        <begin position="247"/>
        <end position="451"/>
    </location>
</feature>
<evidence type="ECO:0000256" key="4">
    <source>
        <dbReference type="ARBA" id="ARBA00022490"/>
    </source>
</evidence>
<evidence type="ECO:0000256" key="5">
    <source>
        <dbReference type="ARBA" id="ARBA00022679"/>
    </source>
</evidence>
<comment type="catalytic activity">
    <reaction evidence="16 18">
        <text>N-acetyl-alpha-D-glucosamine 1-phosphate + UTP + H(+) = UDP-N-acetyl-alpha-D-glucosamine + diphosphate</text>
        <dbReference type="Rhea" id="RHEA:13509"/>
        <dbReference type="ChEBI" id="CHEBI:15378"/>
        <dbReference type="ChEBI" id="CHEBI:33019"/>
        <dbReference type="ChEBI" id="CHEBI:46398"/>
        <dbReference type="ChEBI" id="CHEBI:57705"/>
        <dbReference type="ChEBI" id="CHEBI:57776"/>
        <dbReference type="EC" id="2.7.7.23"/>
    </reaction>
</comment>
<accession>A0A099I423</accession>
<evidence type="ECO:0000256" key="13">
    <source>
        <dbReference type="ARBA" id="ARBA00023315"/>
    </source>
</evidence>
<dbReference type="InterPro" id="IPR011004">
    <property type="entry name" value="Trimer_LpxA-like_sf"/>
</dbReference>
<dbReference type="GO" id="GO:0005737">
    <property type="term" value="C:cytoplasm"/>
    <property type="evidence" value="ECO:0007669"/>
    <property type="project" value="UniProtKB-SubCell"/>
</dbReference>
<evidence type="ECO:0000256" key="16">
    <source>
        <dbReference type="ARBA" id="ARBA00048493"/>
    </source>
</evidence>
<dbReference type="HAMAP" id="MF_01631">
    <property type="entry name" value="GlmU"/>
    <property type="match status" value="1"/>
</dbReference>
<evidence type="ECO:0000313" key="22">
    <source>
        <dbReference type="Proteomes" id="UP000030008"/>
    </source>
</evidence>
<sequence length="451" mass="48839">MKSAIVLAAGKGTRMKSALNKVMHPVLNKPMIGHIVDTLKASGVERIVVVVGHGAESVKEYLQDSVEYAIQQPQLGTGHAVMQASVLEGLDGDTIVVNGDGPCIQKETIQKVFESNRDAACTVLTSVLPDGERYGRIIRNAQGMVEKIVEAKDCSEEELEVKEINTGIFCFNNKALFEGLKEITNSNAQQEYYLTDLVEIFNKKDLCVNAMIVDDPKEAMGVNDRVDLAKANAWMKSHVNEAHMRAGVTIIDPDNTYIDVDAVIGEDTVIYPNVHIQGKTVIGKNTVILPNSFLRNAVIGDDVTIDSSKIVESSVGNRSTVGPMSHLRNNTEICEDCRIGNFVEFKNSHFGDGSKCAHLTYIGDSDFGKKINVGCGVVTVNYDGKHKFRTTVHDGAFIGSNCNLIAPVTIGENALLAAGSTITDSVDDGDMGIARARQSIKKGFGTTYKNK</sequence>
<keyword evidence="5 18" id="KW-0808">Transferase</keyword>
<dbReference type="InterPro" id="IPR056729">
    <property type="entry name" value="GMPPB_C"/>
</dbReference>
<dbReference type="SUPFAM" id="SSF51161">
    <property type="entry name" value="Trimeric LpxA-like enzymes"/>
    <property type="match status" value="1"/>
</dbReference>
<comment type="caution">
    <text evidence="18">Lacks conserved residue(s) required for the propagation of feature annotation.</text>
</comment>
<dbReference type="GO" id="GO:0003977">
    <property type="term" value="F:UDP-N-acetylglucosamine diphosphorylase activity"/>
    <property type="evidence" value="ECO:0007669"/>
    <property type="project" value="UniProtKB-UniRule"/>
</dbReference>
<dbReference type="GO" id="GO:0009245">
    <property type="term" value="P:lipid A biosynthetic process"/>
    <property type="evidence" value="ECO:0007669"/>
    <property type="project" value="UniProtKB-UniRule"/>
</dbReference>
<feature type="binding site" evidence="18">
    <location>
        <position position="418"/>
    </location>
    <ligand>
        <name>acetyl-CoA</name>
        <dbReference type="ChEBI" id="CHEBI:57288"/>
    </ligand>
</feature>
<feature type="domain" description="MobA-like NTP transferase" evidence="19">
    <location>
        <begin position="4"/>
        <end position="125"/>
    </location>
</feature>
<dbReference type="InterPro" id="IPR029044">
    <property type="entry name" value="Nucleotide-diphossugar_trans"/>
</dbReference>
<keyword evidence="4 18" id="KW-0963">Cytoplasm</keyword>
<dbReference type="Gene3D" id="3.90.550.10">
    <property type="entry name" value="Spore Coat Polysaccharide Biosynthesis Protein SpsA, Chain A"/>
    <property type="match status" value="1"/>
</dbReference>
<dbReference type="UniPathway" id="UPA00113">
    <property type="reaction ID" value="UER00532"/>
</dbReference>
<comment type="subunit">
    <text evidence="18">Homotrimer.</text>
</comment>
<feature type="binding site" evidence="18">
    <location>
        <begin position="7"/>
        <end position="10"/>
    </location>
    <ligand>
        <name>UDP-N-acetyl-alpha-D-glucosamine</name>
        <dbReference type="ChEBI" id="CHEBI:57705"/>
    </ligand>
</feature>
<dbReference type="GO" id="GO:0000287">
    <property type="term" value="F:magnesium ion binding"/>
    <property type="evidence" value="ECO:0007669"/>
    <property type="project" value="UniProtKB-UniRule"/>
</dbReference>
<feature type="binding site" evidence="18">
    <location>
        <position position="328"/>
    </location>
    <ligand>
        <name>UDP-N-acetyl-alpha-D-glucosamine</name>
        <dbReference type="ChEBI" id="CHEBI:57705"/>
    </ligand>
</feature>
<dbReference type="EMBL" id="JQIF01000104">
    <property type="protein sequence ID" value="KGJ51643.1"/>
    <property type="molecule type" value="Genomic_DNA"/>
</dbReference>
<dbReference type="Pfam" id="PF00132">
    <property type="entry name" value="Hexapep"/>
    <property type="match status" value="1"/>
</dbReference>
<evidence type="ECO:0000256" key="10">
    <source>
        <dbReference type="ARBA" id="ARBA00022960"/>
    </source>
</evidence>
<evidence type="ECO:0000256" key="15">
    <source>
        <dbReference type="ARBA" id="ARBA00048247"/>
    </source>
</evidence>
<dbReference type="NCBIfam" id="TIGR01173">
    <property type="entry name" value="glmU"/>
    <property type="match status" value="1"/>
</dbReference>
<dbReference type="AlphaFoldDB" id="A0A099I423"/>
<reference evidence="21 22" key="1">
    <citation type="submission" date="2014-08" db="EMBL/GenBank/DDBJ databases">
        <title>Clostridium innocuum, an unnegligible vancomycin-resistant pathogen causing extra-intestinal infections.</title>
        <authorList>
            <person name="Feng Y."/>
            <person name="Chiu C.-H."/>
        </authorList>
    </citation>
    <scope>NUCLEOTIDE SEQUENCE [LARGE SCALE GENOMIC DNA]</scope>
    <source>
        <strain evidence="21 22">AN88</strain>
    </source>
</reference>
<feature type="region of interest" description="Linker" evidence="18">
    <location>
        <begin position="226"/>
        <end position="246"/>
    </location>
</feature>
<dbReference type="GO" id="GO:0071555">
    <property type="term" value="P:cell wall organization"/>
    <property type="evidence" value="ECO:0007669"/>
    <property type="project" value="UniProtKB-KW"/>
</dbReference>
<feature type="binding site" evidence="18">
    <location>
        <position position="150"/>
    </location>
    <ligand>
        <name>UDP-N-acetyl-alpha-D-glucosamine</name>
        <dbReference type="ChEBI" id="CHEBI:57705"/>
    </ligand>
</feature>
<keyword evidence="9 18" id="KW-0460">Magnesium</keyword>
<dbReference type="UniPathway" id="UPA00973"/>